<evidence type="ECO:0000313" key="4">
    <source>
        <dbReference type="Proteomes" id="UP000033121"/>
    </source>
</evidence>
<evidence type="ECO:0000256" key="1">
    <source>
        <dbReference type="SAM" id="SignalP"/>
    </source>
</evidence>
<accession>A0A0E9MVI9</accession>
<name>A0A0E9MVI9_9BACT</name>
<organism evidence="3 4">
    <name type="scientific">Flavihumibacter petaseus NBRC 106054</name>
    <dbReference type="NCBI Taxonomy" id="1220578"/>
    <lineage>
        <taxon>Bacteria</taxon>
        <taxon>Pseudomonadati</taxon>
        <taxon>Bacteroidota</taxon>
        <taxon>Chitinophagia</taxon>
        <taxon>Chitinophagales</taxon>
        <taxon>Chitinophagaceae</taxon>
        <taxon>Flavihumibacter</taxon>
    </lineage>
</organism>
<sequence>MKQLKKICLAMGGALLVLLNSCSKDDSDDGPPVVPAPTFASFSPTQAEPGATITLTGTNFTGATAVSFGGTAASSFVVENATTIKAVLGTGATGDVKVTTPGGTVTLPGFTVLVPKIDGYDNSNQVAADGLIAHWTFDADSKESVSTKVAEKTVGTVAYETGRIGKAAKLTGAYMIYPEIDAINNADALANFTVSMWAQVPDNTGTLSSLFQINGKDFQDIWGLIGVATRTNGNVYSLAGMTTHVNGTGTHPTYDALFLNPGETATEGFTNDGDGWALITVTYDGPTNTMTYWGNGVKLGSRVAENVVAPETLALLTPNKVSFGTFTFVDDFPDGQWGHPPAAADRDWASHGITATLDDVRVFNKVLTDAEILALAHLGQAGR</sequence>
<comment type="caution">
    <text evidence="3">The sequence shown here is derived from an EMBL/GenBank/DDBJ whole genome shotgun (WGS) entry which is preliminary data.</text>
</comment>
<feature type="chain" id="PRO_5002429511" description="IPT/TIG domain-containing protein" evidence="1">
    <location>
        <begin position="24"/>
        <end position="383"/>
    </location>
</feature>
<keyword evidence="1" id="KW-0732">Signal</keyword>
<dbReference type="CDD" id="cd00102">
    <property type="entry name" value="IPT"/>
    <property type="match status" value="1"/>
</dbReference>
<feature type="domain" description="IPT/TIG" evidence="2">
    <location>
        <begin position="37"/>
        <end position="99"/>
    </location>
</feature>
<reference evidence="3 4" key="1">
    <citation type="submission" date="2015-04" db="EMBL/GenBank/DDBJ databases">
        <title>Whole genome shotgun sequence of Flavihumibacter petaseus NBRC 106054.</title>
        <authorList>
            <person name="Miyazawa S."/>
            <person name="Hosoyama A."/>
            <person name="Hashimoto M."/>
            <person name="Noguchi M."/>
            <person name="Tsuchikane K."/>
            <person name="Ohji S."/>
            <person name="Yamazoe A."/>
            <person name="Ichikawa N."/>
            <person name="Kimura A."/>
            <person name="Fujita N."/>
        </authorList>
    </citation>
    <scope>NUCLEOTIDE SEQUENCE [LARGE SCALE GENOMIC DNA]</scope>
    <source>
        <strain evidence="3 4">NBRC 106054</strain>
    </source>
</reference>
<feature type="signal peptide" evidence="1">
    <location>
        <begin position="1"/>
        <end position="23"/>
    </location>
</feature>
<dbReference type="OrthoDB" id="9814380at2"/>
<protein>
    <recommendedName>
        <fullName evidence="2">IPT/TIG domain-containing protein</fullName>
    </recommendedName>
</protein>
<dbReference type="Gene3D" id="2.60.40.10">
    <property type="entry name" value="Immunoglobulins"/>
    <property type="match status" value="1"/>
</dbReference>
<evidence type="ECO:0000313" key="3">
    <source>
        <dbReference type="EMBL" id="GAO41426.1"/>
    </source>
</evidence>
<dbReference type="Gene3D" id="2.60.120.200">
    <property type="match status" value="1"/>
</dbReference>
<dbReference type="GO" id="GO:0005975">
    <property type="term" value="P:carbohydrate metabolic process"/>
    <property type="evidence" value="ECO:0007669"/>
    <property type="project" value="UniProtKB-ARBA"/>
</dbReference>
<dbReference type="EMBL" id="BBWV01000001">
    <property type="protein sequence ID" value="GAO41426.1"/>
    <property type="molecule type" value="Genomic_DNA"/>
</dbReference>
<dbReference type="Proteomes" id="UP000033121">
    <property type="component" value="Unassembled WGS sequence"/>
</dbReference>
<dbReference type="GO" id="GO:0004553">
    <property type="term" value="F:hydrolase activity, hydrolyzing O-glycosyl compounds"/>
    <property type="evidence" value="ECO:0007669"/>
    <property type="project" value="UniProtKB-ARBA"/>
</dbReference>
<dbReference type="SUPFAM" id="SSF81296">
    <property type="entry name" value="E set domains"/>
    <property type="match status" value="1"/>
</dbReference>
<gene>
    <name evidence="3" type="ORF">FPE01S_01_04380</name>
</gene>
<proteinExistence type="predicted"/>
<dbReference type="AlphaFoldDB" id="A0A0E9MVI9"/>
<dbReference type="STRING" id="1220578.FPE01S_01_04380"/>
<evidence type="ECO:0000259" key="2">
    <source>
        <dbReference type="Pfam" id="PF01833"/>
    </source>
</evidence>
<dbReference type="InterPro" id="IPR013783">
    <property type="entry name" value="Ig-like_fold"/>
</dbReference>
<dbReference type="SUPFAM" id="SSF49899">
    <property type="entry name" value="Concanavalin A-like lectins/glucanases"/>
    <property type="match status" value="1"/>
</dbReference>
<dbReference type="InterPro" id="IPR014756">
    <property type="entry name" value="Ig_E-set"/>
</dbReference>
<dbReference type="InterPro" id="IPR002909">
    <property type="entry name" value="IPT_dom"/>
</dbReference>
<dbReference type="Pfam" id="PF01833">
    <property type="entry name" value="TIG"/>
    <property type="match status" value="1"/>
</dbReference>
<keyword evidence="4" id="KW-1185">Reference proteome</keyword>
<dbReference type="InterPro" id="IPR013320">
    <property type="entry name" value="ConA-like_dom_sf"/>
</dbReference>
<dbReference type="RefSeq" id="WP_046367291.1">
    <property type="nucleotide sequence ID" value="NZ_BBWV01000001.1"/>
</dbReference>